<keyword evidence="2" id="KW-1185">Reference proteome</keyword>
<comment type="caution">
    <text evidence="1">The sequence shown here is derived from an EMBL/GenBank/DDBJ whole genome shotgun (WGS) entry which is preliminary data.</text>
</comment>
<dbReference type="EMBL" id="CM042016">
    <property type="protein sequence ID" value="KAI3699974.1"/>
    <property type="molecule type" value="Genomic_DNA"/>
</dbReference>
<reference evidence="2" key="1">
    <citation type="journal article" date="2022" name="Mol. Ecol. Resour.">
        <title>The genomes of chicory, endive, great burdock and yacon provide insights into Asteraceae palaeo-polyploidization history and plant inulin production.</title>
        <authorList>
            <person name="Fan W."/>
            <person name="Wang S."/>
            <person name="Wang H."/>
            <person name="Wang A."/>
            <person name="Jiang F."/>
            <person name="Liu H."/>
            <person name="Zhao H."/>
            <person name="Xu D."/>
            <person name="Zhang Y."/>
        </authorList>
    </citation>
    <scope>NUCLEOTIDE SEQUENCE [LARGE SCALE GENOMIC DNA]</scope>
    <source>
        <strain evidence="2">cv. Punajuju</strain>
    </source>
</reference>
<sequence>MNPQQPPASSSYGSSDPAANYWGTPTSVMGTPAPPSTTQNHHAPPNPYVQYGVPPPPPPPPPQPNNMDNVRKKLNAWGNKAEMAATNIWGNLKTGQSVTGSAWGKVNLTAKALTEGGFESIYKQNFTTYQHEKLNRTFACYLSTSTGPVAGTLYLSNIHVAFCSDRPLSSIQPNGMEAWIHYKVIIPLEKIATVNPITVPGKKQVDKYIQVSTIDHQDFWFMGFVNHDKASKHLLNGVSTCVKSVPVLP</sequence>
<accession>A0ACB8ZPS9</accession>
<evidence type="ECO:0000313" key="2">
    <source>
        <dbReference type="Proteomes" id="UP001055811"/>
    </source>
</evidence>
<protein>
    <submittedName>
        <fullName evidence="1">Uncharacterized protein</fullName>
    </submittedName>
</protein>
<gene>
    <name evidence="1" type="ORF">L2E82_44584</name>
</gene>
<evidence type="ECO:0000313" key="1">
    <source>
        <dbReference type="EMBL" id="KAI3699974.1"/>
    </source>
</evidence>
<proteinExistence type="predicted"/>
<name>A0ACB8ZPS9_CICIN</name>
<organism evidence="1 2">
    <name type="scientific">Cichorium intybus</name>
    <name type="common">Chicory</name>
    <dbReference type="NCBI Taxonomy" id="13427"/>
    <lineage>
        <taxon>Eukaryota</taxon>
        <taxon>Viridiplantae</taxon>
        <taxon>Streptophyta</taxon>
        <taxon>Embryophyta</taxon>
        <taxon>Tracheophyta</taxon>
        <taxon>Spermatophyta</taxon>
        <taxon>Magnoliopsida</taxon>
        <taxon>eudicotyledons</taxon>
        <taxon>Gunneridae</taxon>
        <taxon>Pentapetalae</taxon>
        <taxon>asterids</taxon>
        <taxon>campanulids</taxon>
        <taxon>Asterales</taxon>
        <taxon>Asteraceae</taxon>
        <taxon>Cichorioideae</taxon>
        <taxon>Cichorieae</taxon>
        <taxon>Cichoriinae</taxon>
        <taxon>Cichorium</taxon>
    </lineage>
</organism>
<reference evidence="1 2" key="2">
    <citation type="journal article" date="2022" name="Mol. Ecol. Resour.">
        <title>The genomes of chicory, endive, great burdock and yacon provide insights into Asteraceae paleo-polyploidization history and plant inulin production.</title>
        <authorList>
            <person name="Fan W."/>
            <person name="Wang S."/>
            <person name="Wang H."/>
            <person name="Wang A."/>
            <person name="Jiang F."/>
            <person name="Liu H."/>
            <person name="Zhao H."/>
            <person name="Xu D."/>
            <person name="Zhang Y."/>
        </authorList>
    </citation>
    <scope>NUCLEOTIDE SEQUENCE [LARGE SCALE GENOMIC DNA]</scope>
    <source>
        <strain evidence="2">cv. Punajuju</strain>
        <tissue evidence="1">Leaves</tissue>
    </source>
</reference>
<dbReference type="Proteomes" id="UP001055811">
    <property type="component" value="Linkage Group LG08"/>
</dbReference>